<organism evidence="1 2">
    <name type="scientific">Cellulophaga baltica</name>
    <dbReference type="NCBI Taxonomy" id="76594"/>
    <lineage>
        <taxon>Bacteria</taxon>
        <taxon>Pseudomonadati</taxon>
        <taxon>Bacteroidota</taxon>
        <taxon>Flavobacteriia</taxon>
        <taxon>Flavobacteriales</taxon>
        <taxon>Flavobacteriaceae</taxon>
        <taxon>Cellulophaga</taxon>
    </lineage>
</organism>
<dbReference type="SMART" id="SM00448">
    <property type="entry name" value="REC"/>
    <property type="match status" value="1"/>
</dbReference>
<evidence type="ECO:0000313" key="1">
    <source>
        <dbReference type="EMBL" id="SDE70992.1"/>
    </source>
</evidence>
<dbReference type="GO" id="GO:0000160">
    <property type="term" value="P:phosphorelay signal transduction system"/>
    <property type="evidence" value="ECO:0007669"/>
    <property type="project" value="InterPro"/>
</dbReference>
<dbReference type="SUPFAM" id="SSF52172">
    <property type="entry name" value="CheY-like"/>
    <property type="match status" value="1"/>
</dbReference>
<dbReference type="PANTHER" id="PTHR44520:SF2">
    <property type="entry name" value="RESPONSE REGULATOR RCP1"/>
    <property type="match status" value="1"/>
</dbReference>
<name>A0A1G7F537_9FLAO</name>
<dbReference type="eggNOG" id="COG0784">
    <property type="taxonomic scope" value="Bacteria"/>
</dbReference>
<dbReference type="RefSeq" id="WP_024482642.1">
    <property type="nucleotide sequence ID" value="NZ_CANLMK010000005.1"/>
</dbReference>
<dbReference type="PROSITE" id="PS50110">
    <property type="entry name" value="RESPONSE_REGULATORY"/>
    <property type="match status" value="1"/>
</dbReference>
<protein>
    <submittedName>
        <fullName evidence="1">CheY chemotaxis protein or a CheY-like REC (Receiver) domain</fullName>
    </submittedName>
</protein>
<dbReference type="Pfam" id="PF00072">
    <property type="entry name" value="Response_reg"/>
    <property type="match status" value="1"/>
</dbReference>
<sequence length="139" mass="15967">MNPFIKKIYFVDDDPIFVFISKKLMKEEKFTESIAEFEHGKQAIEALIECDQQNELLPTVIFLDLSMPVMSGWEFLDSFQAAPIENKEQIKIIVMSSSINPLEIDMIKNYPVVHDYIVKPITPADLNKIKVCLVNESQA</sequence>
<dbReference type="EMBL" id="FNBD01000003">
    <property type="protein sequence ID" value="SDE70992.1"/>
    <property type="molecule type" value="Genomic_DNA"/>
</dbReference>
<reference evidence="2" key="1">
    <citation type="submission" date="2016-10" db="EMBL/GenBank/DDBJ databases">
        <authorList>
            <person name="Varghese N."/>
            <person name="Submissions S."/>
        </authorList>
    </citation>
    <scope>NUCLEOTIDE SEQUENCE [LARGE SCALE GENOMIC DNA]</scope>
    <source>
        <strain evidence="2">DSM 24729</strain>
    </source>
</reference>
<dbReference type="Proteomes" id="UP000182114">
    <property type="component" value="Unassembled WGS sequence"/>
</dbReference>
<dbReference type="InterPro" id="IPR001789">
    <property type="entry name" value="Sig_transdc_resp-reg_receiver"/>
</dbReference>
<dbReference type="InterPro" id="IPR011006">
    <property type="entry name" value="CheY-like_superfamily"/>
</dbReference>
<proteinExistence type="predicted"/>
<dbReference type="CDD" id="cd00156">
    <property type="entry name" value="REC"/>
    <property type="match status" value="1"/>
</dbReference>
<evidence type="ECO:0000313" key="2">
    <source>
        <dbReference type="Proteomes" id="UP000182114"/>
    </source>
</evidence>
<dbReference type="InterPro" id="IPR052893">
    <property type="entry name" value="TCS_response_regulator"/>
</dbReference>
<dbReference type="GeneID" id="78059830"/>
<dbReference type="Gene3D" id="3.40.50.2300">
    <property type="match status" value="1"/>
</dbReference>
<accession>A0A1G7F537</accession>
<dbReference type="AlphaFoldDB" id="A0A1G7F537"/>
<keyword evidence="2" id="KW-1185">Reference proteome</keyword>
<gene>
    <name evidence="1" type="ORF">SAMN04487992_10329</name>
</gene>
<dbReference type="PANTHER" id="PTHR44520">
    <property type="entry name" value="RESPONSE REGULATOR RCP1-RELATED"/>
    <property type="match status" value="1"/>
</dbReference>